<dbReference type="GO" id="GO:0005794">
    <property type="term" value="C:Golgi apparatus"/>
    <property type="evidence" value="ECO:0007669"/>
    <property type="project" value="TreeGrafter"/>
</dbReference>
<sequence length="500" mass="58178">MADTTKHFQIHTNVLSDMKAFFSVIRTRRSVVFAYGCMLSFIAFTIFLAFNPNGSSSPWLNNFFTSNSTSEKSQYSSFFSYFFPNSQSSVDSTEELNTTRSFNHSSESPERKEIVGRNQSDILNSTHSLVKEERNGTGKDLEKGKKENLKTGSLKKCDIFDGKWVRDDSYPLYREGSCSFIDEQYNCFLNGRPDRDYQKLRWQPNGCNIPRLNATDMLERLRGRRLVFVGDSLNRNMWESLVCILKNSIKNKTKVYEASGKHEFRTQKFYSFVFEDYNCSVEFSWSPFLVQEWEIAGVNGTTKETLRLDLIEKSSSSYKQADIIIFNTGHWWTHEKTSKGKDYYQEGSHVYEELNVVEAFRKALTTWGRWVDANVHPNRTLVFFRGYSATHFSGGRWNSGGQCNTETEPIKNETYLEPYPSKMTAFESVMRGMKTPLLYLNITRMTDYRKDGHPSVYRKQNLTQEERRSPERFQDCSHWCLPGVPDAWNELLYAQLLLML</sequence>
<dbReference type="Pfam" id="PF13839">
    <property type="entry name" value="PC-Esterase"/>
    <property type="match status" value="1"/>
</dbReference>
<name>A0A3S3NWP8_9MAGN</name>
<comment type="similarity">
    <text evidence="2">Belongs to the PC-esterase family. TBL subfamily.</text>
</comment>
<keyword evidence="12" id="KW-1185">Reference proteome</keyword>
<feature type="domain" description="Trichome birefringence-like N-terminal" evidence="10">
    <location>
        <begin position="155"/>
        <end position="208"/>
    </location>
</feature>
<dbReference type="EMBL" id="QPKB01000011">
    <property type="protein sequence ID" value="RWR95939.1"/>
    <property type="molecule type" value="Genomic_DNA"/>
</dbReference>
<dbReference type="OrthoDB" id="630188at2759"/>
<dbReference type="GO" id="GO:0016020">
    <property type="term" value="C:membrane"/>
    <property type="evidence" value="ECO:0007669"/>
    <property type="project" value="UniProtKB-SubCell"/>
</dbReference>
<feature type="transmembrane region" description="Helical" evidence="8">
    <location>
        <begin position="31"/>
        <end position="50"/>
    </location>
</feature>
<evidence type="ECO:0000256" key="8">
    <source>
        <dbReference type="SAM" id="Phobius"/>
    </source>
</evidence>
<evidence type="ECO:0000256" key="3">
    <source>
        <dbReference type="ARBA" id="ARBA00022692"/>
    </source>
</evidence>
<evidence type="ECO:0000259" key="10">
    <source>
        <dbReference type="Pfam" id="PF14416"/>
    </source>
</evidence>
<evidence type="ECO:0000256" key="1">
    <source>
        <dbReference type="ARBA" id="ARBA00004167"/>
    </source>
</evidence>
<evidence type="ECO:0000256" key="5">
    <source>
        <dbReference type="ARBA" id="ARBA00022989"/>
    </source>
</evidence>
<keyword evidence="4" id="KW-0735">Signal-anchor</keyword>
<reference evidence="11 12" key="1">
    <citation type="journal article" date="2019" name="Nat. Plants">
        <title>Stout camphor tree genome fills gaps in understanding of flowering plant genome evolution.</title>
        <authorList>
            <person name="Chaw S.M."/>
            <person name="Liu Y.C."/>
            <person name="Wu Y.W."/>
            <person name="Wang H.Y."/>
            <person name="Lin C.I."/>
            <person name="Wu C.S."/>
            <person name="Ke H.M."/>
            <person name="Chang L.Y."/>
            <person name="Hsu C.Y."/>
            <person name="Yang H.T."/>
            <person name="Sudianto E."/>
            <person name="Hsu M.H."/>
            <person name="Wu K.P."/>
            <person name="Wang L.N."/>
            <person name="Leebens-Mack J.H."/>
            <person name="Tsai I.J."/>
        </authorList>
    </citation>
    <scope>NUCLEOTIDE SEQUENCE [LARGE SCALE GENOMIC DNA]</scope>
    <source>
        <strain evidence="12">cv. Chaw 1501</strain>
        <tissue evidence="11">Young leaves</tissue>
    </source>
</reference>
<comment type="caution">
    <text evidence="11">The sequence shown here is derived from an EMBL/GenBank/DDBJ whole genome shotgun (WGS) entry which is preliminary data.</text>
</comment>
<proteinExistence type="inferred from homology"/>
<evidence type="ECO:0000313" key="12">
    <source>
        <dbReference type="Proteomes" id="UP000283530"/>
    </source>
</evidence>
<dbReference type="InterPro" id="IPR026057">
    <property type="entry name" value="TBL_C"/>
</dbReference>
<feature type="region of interest" description="Disordered" evidence="7">
    <location>
        <begin position="94"/>
        <end position="145"/>
    </location>
</feature>
<dbReference type="Proteomes" id="UP000283530">
    <property type="component" value="Unassembled WGS sequence"/>
</dbReference>
<evidence type="ECO:0000256" key="2">
    <source>
        <dbReference type="ARBA" id="ARBA00007727"/>
    </source>
</evidence>
<dbReference type="PANTHER" id="PTHR32285:SF22">
    <property type="entry name" value="PROTEIN TRICHOME BIREFRINGENCE"/>
    <property type="match status" value="1"/>
</dbReference>
<dbReference type="PANTHER" id="PTHR32285">
    <property type="entry name" value="PROTEIN TRICHOME BIREFRINGENCE-LIKE 9-RELATED"/>
    <property type="match status" value="1"/>
</dbReference>
<keyword evidence="6 8" id="KW-0472">Membrane</keyword>
<dbReference type="AlphaFoldDB" id="A0A3S3NWP8"/>
<dbReference type="InterPro" id="IPR029962">
    <property type="entry name" value="TBL"/>
</dbReference>
<feature type="compositionally biased region" description="Polar residues" evidence="7">
    <location>
        <begin position="95"/>
        <end position="106"/>
    </location>
</feature>
<feature type="domain" description="Trichome birefringence-like C-terminal" evidence="9">
    <location>
        <begin position="209"/>
        <end position="494"/>
    </location>
</feature>
<feature type="compositionally biased region" description="Basic and acidic residues" evidence="7">
    <location>
        <begin position="129"/>
        <end position="145"/>
    </location>
</feature>
<gene>
    <name evidence="11" type="ORF">CKAN_02530100</name>
</gene>
<evidence type="ECO:0000313" key="11">
    <source>
        <dbReference type="EMBL" id="RWR95939.1"/>
    </source>
</evidence>
<keyword evidence="3 8" id="KW-0812">Transmembrane</keyword>
<comment type="subcellular location">
    <subcellularLocation>
        <location evidence="1">Membrane</location>
        <topology evidence="1">Single-pass membrane protein</topology>
    </subcellularLocation>
</comment>
<evidence type="ECO:0000256" key="4">
    <source>
        <dbReference type="ARBA" id="ARBA00022968"/>
    </source>
</evidence>
<dbReference type="Pfam" id="PF14416">
    <property type="entry name" value="PMR5N"/>
    <property type="match status" value="1"/>
</dbReference>
<dbReference type="STRING" id="337451.A0A3S3NWP8"/>
<evidence type="ECO:0000256" key="7">
    <source>
        <dbReference type="SAM" id="MobiDB-lite"/>
    </source>
</evidence>
<evidence type="ECO:0000256" key="6">
    <source>
        <dbReference type="ARBA" id="ARBA00023136"/>
    </source>
</evidence>
<feature type="compositionally biased region" description="Polar residues" evidence="7">
    <location>
        <begin position="117"/>
        <end position="128"/>
    </location>
</feature>
<protein>
    <submittedName>
        <fullName evidence="11">Protein trichome birefringence-like protein</fullName>
    </submittedName>
</protein>
<keyword evidence="5 8" id="KW-1133">Transmembrane helix</keyword>
<organism evidence="11 12">
    <name type="scientific">Cinnamomum micranthum f. kanehirae</name>
    <dbReference type="NCBI Taxonomy" id="337451"/>
    <lineage>
        <taxon>Eukaryota</taxon>
        <taxon>Viridiplantae</taxon>
        <taxon>Streptophyta</taxon>
        <taxon>Embryophyta</taxon>
        <taxon>Tracheophyta</taxon>
        <taxon>Spermatophyta</taxon>
        <taxon>Magnoliopsida</taxon>
        <taxon>Magnoliidae</taxon>
        <taxon>Laurales</taxon>
        <taxon>Lauraceae</taxon>
        <taxon>Cinnamomum</taxon>
    </lineage>
</organism>
<evidence type="ECO:0000259" key="9">
    <source>
        <dbReference type="Pfam" id="PF13839"/>
    </source>
</evidence>
<accession>A0A3S3NWP8</accession>
<dbReference type="InterPro" id="IPR025846">
    <property type="entry name" value="TBL_N"/>
</dbReference>
<dbReference type="GO" id="GO:0016413">
    <property type="term" value="F:O-acetyltransferase activity"/>
    <property type="evidence" value="ECO:0007669"/>
    <property type="project" value="InterPro"/>
</dbReference>